<evidence type="ECO:0000256" key="6">
    <source>
        <dbReference type="ARBA" id="ARBA00023135"/>
    </source>
</evidence>
<dbReference type="RefSeq" id="WP_087186944.1">
    <property type="nucleotide sequence ID" value="NZ_NFHO01000012.1"/>
</dbReference>
<dbReference type="FunFam" id="3.40.50.300:FF:000022">
    <property type="entry name" value="Signal recognition particle 54 kDa subunit"/>
    <property type="match status" value="1"/>
</dbReference>
<dbReference type="Gene3D" id="1.10.260.30">
    <property type="entry name" value="Signal recognition particle, SRP54 subunit, M-domain"/>
    <property type="match status" value="1"/>
</dbReference>
<evidence type="ECO:0000256" key="1">
    <source>
        <dbReference type="ARBA" id="ARBA00005450"/>
    </source>
</evidence>
<evidence type="ECO:0000256" key="5">
    <source>
        <dbReference type="ARBA" id="ARBA00023134"/>
    </source>
</evidence>
<dbReference type="InterPro" id="IPR004125">
    <property type="entry name" value="Signal_recog_particle_SRP54_M"/>
</dbReference>
<dbReference type="GO" id="GO:0003924">
    <property type="term" value="F:GTPase activity"/>
    <property type="evidence" value="ECO:0007669"/>
    <property type="project" value="UniProtKB-UniRule"/>
</dbReference>
<dbReference type="AlphaFoldDB" id="A0A1Y3TYV5"/>
<dbReference type="GO" id="GO:0008312">
    <property type="term" value="F:7S RNA binding"/>
    <property type="evidence" value="ECO:0007669"/>
    <property type="project" value="InterPro"/>
</dbReference>
<feature type="domain" description="SRP54-type proteins GTP-binding" evidence="11">
    <location>
        <begin position="267"/>
        <end position="280"/>
    </location>
</feature>
<keyword evidence="3 9" id="KW-0378">Hydrolase</keyword>
<feature type="region of interest" description="Disordered" evidence="10">
    <location>
        <begin position="431"/>
        <end position="452"/>
    </location>
</feature>
<comment type="function">
    <text evidence="9">Involved in targeting and insertion of nascent membrane proteins into the cytoplasmic membrane. Binds to the hydrophobic signal sequence of the ribosome-nascent chain (RNC) as it emerges from the ribosomes. The SRP-RNC complex is then targeted to the cytoplasmic membrane where it interacts with the SRP receptor FtsY.</text>
</comment>
<gene>
    <name evidence="9" type="primary">ffh</name>
    <name evidence="12" type="ORF">B5G21_09280</name>
</gene>
<feature type="binding site" evidence="9">
    <location>
        <begin position="246"/>
        <end position="249"/>
    </location>
    <ligand>
        <name>GTP</name>
        <dbReference type="ChEBI" id="CHEBI:37565"/>
    </ligand>
</feature>
<dbReference type="NCBIfam" id="TIGR00959">
    <property type="entry name" value="ffh"/>
    <property type="match status" value="1"/>
</dbReference>
<dbReference type="GO" id="GO:0005525">
    <property type="term" value="F:GTP binding"/>
    <property type="evidence" value="ECO:0007669"/>
    <property type="project" value="UniProtKB-UniRule"/>
</dbReference>
<keyword evidence="9" id="KW-0963">Cytoplasm</keyword>
<protein>
    <recommendedName>
        <fullName evidence="9">Signal recognition particle protein</fullName>
        <ecNumber evidence="9">3.6.5.4</ecNumber>
    </recommendedName>
    <alternativeName>
        <fullName evidence="9">Fifty-four homolog</fullName>
    </alternativeName>
</protein>
<dbReference type="Pfam" id="PF02881">
    <property type="entry name" value="SRP54_N"/>
    <property type="match status" value="1"/>
</dbReference>
<evidence type="ECO:0000256" key="4">
    <source>
        <dbReference type="ARBA" id="ARBA00022884"/>
    </source>
</evidence>
<dbReference type="PANTHER" id="PTHR11564:SF5">
    <property type="entry name" value="SIGNAL RECOGNITION PARTICLE SUBUNIT SRP54"/>
    <property type="match status" value="1"/>
</dbReference>
<dbReference type="Pfam" id="PF00448">
    <property type="entry name" value="SRP54"/>
    <property type="match status" value="1"/>
</dbReference>
<keyword evidence="6 9" id="KW-0733">Signal recognition particle</keyword>
<dbReference type="InterPro" id="IPR003593">
    <property type="entry name" value="AAA+_ATPase"/>
</dbReference>
<comment type="caution">
    <text evidence="12">The sequence shown here is derived from an EMBL/GenBank/DDBJ whole genome shotgun (WGS) entry which is preliminary data.</text>
</comment>
<proteinExistence type="inferred from homology"/>
<dbReference type="SUPFAM" id="SSF52540">
    <property type="entry name" value="P-loop containing nucleoside triphosphate hydrolases"/>
    <property type="match status" value="1"/>
</dbReference>
<evidence type="ECO:0000256" key="8">
    <source>
        <dbReference type="ARBA" id="ARBA00048027"/>
    </source>
</evidence>
<dbReference type="PANTHER" id="PTHR11564">
    <property type="entry name" value="SIGNAL RECOGNITION PARTICLE 54K PROTEIN SRP54"/>
    <property type="match status" value="1"/>
</dbReference>
<reference evidence="13" key="1">
    <citation type="submission" date="2017-04" db="EMBL/GenBank/DDBJ databases">
        <title>Function of individual gut microbiota members based on whole genome sequencing of pure cultures obtained from chicken caecum.</title>
        <authorList>
            <person name="Medvecky M."/>
            <person name="Cejkova D."/>
            <person name="Polansky O."/>
            <person name="Karasova D."/>
            <person name="Kubasova T."/>
            <person name="Cizek A."/>
            <person name="Rychlik I."/>
        </authorList>
    </citation>
    <scope>NUCLEOTIDE SEQUENCE [LARGE SCALE GENOMIC DNA]</scope>
    <source>
        <strain evidence="13">An70</strain>
    </source>
</reference>
<feature type="binding site" evidence="9">
    <location>
        <begin position="107"/>
        <end position="114"/>
    </location>
    <ligand>
        <name>GTP</name>
        <dbReference type="ChEBI" id="CHEBI:37565"/>
    </ligand>
</feature>
<comment type="similarity">
    <text evidence="1 9">Belongs to the GTP-binding SRP family. SRP54 subfamily.</text>
</comment>
<dbReference type="InterPro" id="IPR036891">
    <property type="entry name" value="Signal_recog_part_SRP54_M_sf"/>
</dbReference>
<dbReference type="STRING" id="1118060.GCA_000311845_01132"/>
<dbReference type="InterPro" id="IPR042101">
    <property type="entry name" value="SRP54_N_sf"/>
</dbReference>
<evidence type="ECO:0000256" key="7">
    <source>
        <dbReference type="ARBA" id="ARBA00023274"/>
    </source>
</evidence>
<dbReference type="GO" id="GO:0006614">
    <property type="term" value="P:SRP-dependent cotranslational protein targeting to membrane"/>
    <property type="evidence" value="ECO:0007669"/>
    <property type="project" value="InterPro"/>
</dbReference>
<accession>A0A1Y3TYV5</accession>
<dbReference type="SMART" id="SM00382">
    <property type="entry name" value="AAA"/>
    <property type="match status" value="1"/>
</dbReference>
<organism evidence="12 13">
    <name type="scientific">Enorma massiliensis</name>
    <dbReference type="NCBI Taxonomy" id="1472761"/>
    <lineage>
        <taxon>Bacteria</taxon>
        <taxon>Bacillati</taxon>
        <taxon>Actinomycetota</taxon>
        <taxon>Coriobacteriia</taxon>
        <taxon>Coriobacteriales</taxon>
        <taxon>Coriobacteriaceae</taxon>
        <taxon>Enorma</taxon>
    </lineage>
</organism>
<evidence type="ECO:0000259" key="11">
    <source>
        <dbReference type="PROSITE" id="PS00300"/>
    </source>
</evidence>
<keyword evidence="13" id="KW-1185">Reference proteome</keyword>
<keyword evidence="5 9" id="KW-0342">GTP-binding</keyword>
<evidence type="ECO:0000256" key="3">
    <source>
        <dbReference type="ARBA" id="ARBA00022801"/>
    </source>
</evidence>
<keyword evidence="2 9" id="KW-0547">Nucleotide-binding</keyword>
<dbReference type="EC" id="3.6.5.4" evidence="9"/>
<dbReference type="Gene3D" id="3.40.50.300">
    <property type="entry name" value="P-loop containing nucleotide triphosphate hydrolases"/>
    <property type="match status" value="1"/>
</dbReference>
<dbReference type="Gene3D" id="1.20.120.140">
    <property type="entry name" value="Signal recognition particle SRP54, nucleotide-binding domain"/>
    <property type="match status" value="1"/>
</dbReference>
<dbReference type="InterPro" id="IPR000897">
    <property type="entry name" value="SRP54_GTPase_dom"/>
</dbReference>
<keyword evidence="4 9" id="KW-0694">RNA-binding</keyword>
<keyword evidence="7 9" id="KW-0687">Ribonucleoprotein</keyword>
<evidence type="ECO:0000256" key="9">
    <source>
        <dbReference type="HAMAP-Rule" id="MF_00306"/>
    </source>
</evidence>
<sequence>MFNSLSDRLNDTFDRLRGKGKLTEADITSAMRDIRMALLEADVNFKVVKDFVAKTKERCLTAEVMDSLTPAQNVVKIVLDELVELLGSTESKLVLSSRIPNVIMLVGLQGSGKTTAAVKLAYLLKKQGKSPLLAACDVYRPAAADQLATLGGEIGVPVFRGDGAHPIEIAQGAVREAVDKMRDVVIVDTAGRLQIDEQMMQEAVDIKRAVKPDQVLMVVDAMTGQDIVNVVSTFAERTDFDGVIISKLDGDARGGGALSVRAVTGKPIKFVSMGEKPDSLEVFSPDRMAKRILGMGDVVGIIEKAQEAANAEQLEAAERMLRDGFTMNDMLEQMRMLKKMGGMKSILGMLPGGQRMLNQMGGNIDDSVFDKIEAMIQSMTKQERVKPSIINGQRRARIARGSGTTPADVNNLMKQWGEMNKMMGKMRTMAQQAQGGKKGKKGKRGKKMRMPGIPGMGNMGALGGMGGNPFAGMGGSSGNADMDMLRAMEQQMKGKKF</sequence>
<dbReference type="InterPro" id="IPR022941">
    <property type="entry name" value="SRP54"/>
</dbReference>
<name>A0A1Y3TYV5_9ACTN</name>
<dbReference type="InterPro" id="IPR013822">
    <property type="entry name" value="Signal_recog_particl_SRP54_hlx"/>
</dbReference>
<dbReference type="SMART" id="SM00963">
    <property type="entry name" value="SRP54_N"/>
    <property type="match status" value="1"/>
</dbReference>
<feature type="compositionally biased region" description="Basic residues" evidence="10">
    <location>
        <begin position="437"/>
        <end position="449"/>
    </location>
</feature>
<dbReference type="EMBL" id="NFHO01000012">
    <property type="protein sequence ID" value="OUN41621.1"/>
    <property type="molecule type" value="Genomic_DNA"/>
</dbReference>
<dbReference type="HAMAP" id="MF_00306">
    <property type="entry name" value="SRP54"/>
    <property type="match status" value="1"/>
</dbReference>
<evidence type="ECO:0000313" key="12">
    <source>
        <dbReference type="EMBL" id="OUN41621.1"/>
    </source>
</evidence>
<dbReference type="InterPro" id="IPR004780">
    <property type="entry name" value="SRP"/>
</dbReference>
<comment type="domain">
    <text evidence="9">Composed of three domains: the N-terminal N domain, which is responsible for interactions with the ribosome, the central G domain, which binds GTP, and the C-terminal M domain, which binds the RNA and the signal sequence of the RNC.</text>
</comment>
<dbReference type="eggNOG" id="COG0541">
    <property type="taxonomic scope" value="Bacteria"/>
</dbReference>
<dbReference type="GO" id="GO:0048500">
    <property type="term" value="C:signal recognition particle"/>
    <property type="evidence" value="ECO:0007669"/>
    <property type="project" value="UniProtKB-UniRule"/>
</dbReference>
<comment type="catalytic activity">
    <reaction evidence="8 9">
        <text>GTP + H2O = GDP + phosphate + H(+)</text>
        <dbReference type="Rhea" id="RHEA:19669"/>
        <dbReference type="ChEBI" id="CHEBI:15377"/>
        <dbReference type="ChEBI" id="CHEBI:15378"/>
        <dbReference type="ChEBI" id="CHEBI:37565"/>
        <dbReference type="ChEBI" id="CHEBI:43474"/>
        <dbReference type="ChEBI" id="CHEBI:58189"/>
        <dbReference type="EC" id="3.6.5.4"/>
    </reaction>
</comment>
<dbReference type="SMART" id="SM00962">
    <property type="entry name" value="SRP54"/>
    <property type="match status" value="1"/>
</dbReference>
<evidence type="ECO:0000256" key="2">
    <source>
        <dbReference type="ARBA" id="ARBA00022741"/>
    </source>
</evidence>
<evidence type="ECO:0000256" key="10">
    <source>
        <dbReference type="SAM" id="MobiDB-lite"/>
    </source>
</evidence>
<dbReference type="Pfam" id="PF02978">
    <property type="entry name" value="SRP_SPB"/>
    <property type="match status" value="1"/>
</dbReference>
<feature type="binding site" evidence="9">
    <location>
        <begin position="188"/>
        <end position="192"/>
    </location>
    <ligand>
        <name>GTP</name>
        <dbReference type="ChEBI" id="CHEBI:37565"/>
    </ligand>
</feature>
<dbReference type="PROSITE" id="PS00300">
    <property type="entry name" value="SRP54"/>
    <property type="match status" value="1"/>
</dbReference>
<comment type="subunit">
    <text evidence="9">Part of the signal recognition particle protein translocation system, which is composed of SRP and FtsY.</text>
</comment>
<dbReference type="CDD" id="cd18539">
    <property type="entry name" value="SRP_G"/>
    <property type="match status" value="1"/>
</dbReference>
<comment type="subcellular location">
    <subcellularLocation>
        <location evidence="9">Cytoplasm</location>
    </subcellularLocation>
    <text evidence="9">The SRP-RNC complex is targeted to the cytoplasmic membrane.</text>
</comment>
<dbReference type="SUPFAM" id="SSF47446">
    <property type="entry name" value="Signal peptide-binding domain"/>
    <property type="match status" value="1"/>
</dbReference>
<evidence type="ECO:0000313" key="13">
    <source>
        <dbReference type="Proteomes" id="UP000196560"/>
    </source>
</evidence>
<dbReference type="InterPro" id="IPR027417">
    <property type="entry name" value="P-loop_NTPase"/>
</dbReference>
<dbReference type="Proteomes" id="UP000196560">
    <property type="component" value="Unassembled WGS sequence"/>
</dbReference>